<evidence type="ECO:0000313" key="3">
    <source>
        <dbReference type="Proteomes" id="UP000249165"/>
    </source>
</evidence>
<sequence length="120" mass="13341">MPDRFVTILSKPIEYWILIVAIAAYLIRGGAALPWWSKLTNGLISAGLGVALSDALAPWTFGDERWAVAIIMLAGTSVMTIISTMFGDREFWRTEGRAILRDYLRKRVGIDPVKDNADVD</sequence>
<keyword evidence="1" id="KW-1133">Transmembrane helix</keyword>
<proteinExistence type="predicted"/>
<name>A0A327YW46_9RHOB</name>
<evidence type="ECO:0008006" key="4">
    <source>
        <dbReference type="Google" id="ProtNLM"/>
    </source>
</evidence>
<dbReference type="EMBL" id="QLMG01000001">
    <property type="protein sequence ID" value="RAK24117.1"/>
    <property type="molecule type" value="Genomic_DNA"/>
</dbReference>
<comment type="caution">
    <text evidence="2">The sequence shown here is derived from an EMBL/GenBank/DDBJ whole genome shotgun (WGS) entry which is preliminary data.</text>
</comment>
<feature type="transmembrane region" description="Helical" evidence="1">
    <location>
        <begin position="67"/>
        <end position="87"/>
    </location>
</feature>
<accession>A0A327YW46</accession>
<reference evidence="2 3" key="1">
    <citation type="submission" date="2018-06" db="EMBL/GenBank/DDBJ databases">
        <title>Genomic Encyclopedia of Archaeal and Bacterial Type Strains, Phase II (KMG-II): from individual species to whole genera.</title>
        <authorList>
            <person name="Goeker M."/>
        </authorList>
    </citation>
    <scope>NUCLEOTIDE SEQUENCE [LARGE SCALE GENOMIC DNA]</scope>
    <source>
        <strain evidence="2 3">DSM 22011</strain>
    </source>
</reference>
<protein>
    <recommendedName>
        <fullName evidence="4">Holin</fullName>
    </recommendedName>
</protein>
<evidence type="ECO:0000256" key="1">
    <source>
        <dbReference type="SAM" id="Phobius"/>
    </source>
</evidence>
<evidence type="ECO:0000313" key="2">
    <source>
        <dbReference type="EMBL" id="RAK24117.1"/>
    </source>
</evidence>
<keyword evidence="1" id="KW-0472">Membrane</keyword>
<feature type="transmembrane region" description="Helical" evidence="1">
    <location>
        <begin position="15"/>
        <end position="36"/>
    </location>
</feature>
<dbReference type="Proteomes" id="UP000249165">
    <property type="component" value="Unassembled WGS sequence"/>
</dbReference>
<keyword evidence="1" id="KW-0812">Transmembrane</keyword>
<gene>
    <name evidence="2" type="ORF">ATI53_1001224</name>
</gene>
<organism evidence="2 3">
    <name type="scientific">Salipiger aestuarii</name>
    <dbReference type="NCBI Taxonomy" id="568098"/>
    <lineage>
        <taxon>Bacteria</taxon>
        <taxon>Pseudomonadati</taxon>
        <taxon>Pseudomonadota</taxon>
        <taxon>Alphaproteobacteria</taxon>
        <taxon>Rhodobacterales</taxon>
        <taxon>Roseobacteraceae</taxon>
        <taxon>Salipiger</taxon>
    </lineage>
</organism>
<keyword evidence="3" id="KW-1185">Reference proteome</keyword>
<dbReference type="AlphaFoldDB" id="A0A327YW46"/>
<dbReference type="RefSeq" id="WP_111549529.1">
    <property type="nucleotide sequence ID" value="NZ_LIQE01000042.1"/>
</dbReference>